<keyword evidence="3" id="KW-0645">Protease</keyword>
<evidence type="ECO:0000256" key="5">
    <source>
        <dbReference type="ARBA" id="ARBA00022801"/>
    </source>
</evidence>
<feature type="transmembrane region" description="Helical" evidence="8">
    <location>
        <begin position="220"/>
        <end position="248"/>
    </location>
</feature>
<dbReference type="EC" id="3.4.22.-" evidence="10"/>
<feature type="transmembrane region" description="Helical" evidence="8">
    <location>
        <begin position="74"/>
        <end position="96"/>
    </location>
</feature>
<keyword evidence="6 8" id="KW-1133">Transmembrane helix</keyword>
<dbReference type="InterPro" id="IPR013426">
    <property type="entry name" value="EpsH-like"/>
</dbReference>
<evidence type="ECO:0000313" key="10">
    <source>
        <dbReference type="EMBL" id="MCE2594198.1"/>
    </source>
</evidence>
<evidence type="ECO:0000256" key="6">
    <source>
        <dbReference type="ARBA" id="ARBA00022989"/>
    </source>
</evidence>
<dbReference type="NCBIfam" id="TIGR02602">
    <property type="entry name" value="8TM_EpsH"/>
    <property type="match status" value="1"/>
</dbReference>
<feature type="transmembrane region" description="Helical" evidence="8">
    <location>
        <begin position="102"/>
        <end position="124"/>
    </location>
</feature>
<feature type="transmembrane region" description="Helical" evidence="8">
    <location>
        <begin position="194"/>
        <end position="213"/>
    </location>
</feature>
<evidence type="ECO:0000256" key="4">
    <source>
        <dbReference type="ARBA" id="ARBA00022692"/>
    </source>
</evidence>
<evidence type="ECO:0000256" key="1">
    <source>
        <dbReference type="ARBA" id="ARBA00004651"/>
    </source>
</evidence>
<dbReference type="Proteomes" id="UP001201273">
    <property type="component" value="Unassembled WGS sequence"/>
</dbReference>
<feature type="domain" description="Methanolan biosynthesis EpsI" evidence="9">
    <location>
        <begin position="312"/>
        <end position="503"/>
    </location>
</feature>
<dbReference type="InterPro" id="IPR014263">
    <property type="entry name" value="Methanolan_biosynth_EpsI"/>
</dbReference>
<feature type="transmembrane region" description="Helical" evidence="8">
    <location>
        <begin position="20"/>
        <end position="40"/>
    </location>
</feature>
<dbReference type="NCBIfam" id="TIGR04178">
    <property type="entry name" value="exo_archaeo"/>
    <property type="match status" value="1"/>
</dbReference>
<dbReference type="InterPro" id="IPR019127">
    <property type="entry name" value="Exosortase"/>
</dbReference>
<evidence type="ECO:0000256" key="3">
    <source>
        <dbReference type="ARBA" id="ARBA00022670"/>
    </source>
</evidence>
<sequence>MMPASGLDQQGLTISQPQQLRGASFAVLLLLWGGAFYPTLLNMVLIWHRIETFAHCFFILPICLYLIWQKRFQLTCVSVATHSLALLLLIALWGLWLVAVRLGIQVLEQFAVLAMLPSLVWLTFGTQVCRVILFPLLFVFFALPFGEFLIPKLQYVTAEMTVYLLRFSGVPVYQEGMFIFIPGTRFEVAWTCSGIRYLLAALSLGCLFAYIHFTRYYKRLLFVLLSIALPIIANGLRAWSIIMIYHFVDQRIAGDIDHLIYGWFFFSFLITLLFIIGWWLSEPADLKPANISASASSHSLKAPRQFLPLSLVAVGFTIFALSWQWSQQYEQTNPQLLQANGLPAGVAGWQGPIKANFSTWQAEFANADVIWQQDYQKSAASLSLFSAYYQTERQGKELINVSNHFYDPKQWQLQGQDVQRFSLDGQELLTRRLKLANAQHSISVFYWYQVGSYQSLDAFSTKWNQLLNAPFGYSSGQVVAIAVERQNDHQQVMDFLRAHQTELWRWLAEPINQNSTRVFAKELANENG</sequence>
<name>A0ABS8W8X4_9GAMM</name>
<comment type="subcellular location">
    <subcellularLocation>
        <location evidence="1">Cell membrane</location>
        <topology evidence="1">Multi-pass membrane protein</topology>
    </subcellularLocation>
</comment>
<organism evidence="10 11">
    <name type="scientific">Motilimonas cestriensis</name>
    <dbReference type="NCBI Taxonomy" id="2742685"/>
    <lineage>
        <taxon>Bacteria</taxon>
        <taxon>Pseudomonadati</taxon>
        <taxon>Pseudomonadota</taxon>
        <taxon>Gammaproteobacteria</taxon>
        <taxon>Alteromonadales</taxon>
        <taxon>Alteromonadales genera incertae sedis</taxon>
        <taxon>Motilimonas</taxon>
    </lineage>
</organism>
<feature type="transmembrane region" description="Helical" evidence="8">
    <location>
        <begin position="306"/>
        <end position="325"/>
    </location>
</feature>
<dbReference type="GO" id="GO:0016787">
    <property type="term" value="F:hydrolase activity"/>
    <property type="evidence" value="ECO:0007669"/>
    <property type="project" value="UniProtKB-KW"/>
</dbReference>
<keyword evidence="5 10" id="KW-0378">Hydrolase</keyword>
<dbReference type="InterPro" id="IPR026392">
    <property type="entry name" value="Exo/Archaeosortase_dom"/>
</dbReference>
<proteinExistence type="predicted"/>
<keyword evidence="11" id="KW-1185">Reference proteome</keyword>
<comment type="caution">
    <text evidence="10">The sequence shown here is derived from an EMBL/GenBank/DDBJ whole genome shotgun (WGS) entry which is preliminary data.</text>
</comment>
<dbReference type="NCBIfam" id="TIGR03109">
    <property type="entry name" value="exosort_XrtA"/>
    <property type="match status" value="1"/>
</dbReference>
<dbReference type="Pfam" id="PF09721">
    <property type="entry name" value="Exosortase_EpsH"/>
    <property type="match status" value="1"/>
</dbReference>
<gene>
    <name evidence="10" type="primary">xrtA</name>
    <name evidence="10" type="ORF">K6Y31_05150</name>
</gene>
<dbReference type="EMBL" id="JAIMJA010000004">
    <property type="protein sequence ID" value="MCE2594198.1"/>
    <property type="molecule type" value="Genomic_DNA"/>
</dbReference>
<feature type="transmembrane region" description="Helical" evidence="8">
    <location>
        <begin position="260"/>
        <end position="280"/>
    </location>
</feature>
<feature type="transmembrane region" description="Helical" evidence="8">
    <location>
        <begin position="46"/>
        <end position="67"/>
    </location>
</feature>
<dbReference type="NCBIfam" id="TIGR02914">
    <property type="entry name" value="EpsI_fam"/>
    <property type="match status" value="1"/>
</dbReference>
<keyword evidence="4 8" id="KW-0812">Transmembrane</keyword>
<accession>A0ABS8W8X4</accession>
<feature type="transmembrane region" description="Helical" evidence="8">
    <location>
        <begin position="131"/>
        <end position="150"/>
    </location>
</feature>
<dbReference type="Pfam" id="PF11984">
    <property type="entry name" value="DUF3485"/>
    <property type="match status" value="1"/>
</dbReference>
<evidence type="ECO:0000259" key="9">
    <source>
        <dbReference type="Pfam" id="PF11984"/>
    </source>
</evidence>
<dbReference type="InterPro" id="IPR017540">
    <property type="entry name" value="Exosortase-1"/>
</dbReference>
<evidence type="ECO:0000256" key="2">
    <source>
        <dbReference type="ARBA" id="ARBA00022475"/>
    </source>
</evidence>
<keyword evidence="7 8" id="KW-0472">Membrane</keyword>
<evidence type="ECO:0000313" key="11">
    <source>
        <dbReference type="Proteomes" id="UP001201273"/>
    </source>
</evidence>
<evidence type="ECO:0000256" key="7">
    <source>
        <dbReference type="ARBA" id="ARBA00023136"/>
    </source>
</evidence>
<protein>
    <submittedName>
        <fullName evidence="10">Exosortase A</fullName>
        <ecNumber evidence="10">3.4.22.-</ecNumber>
    </submittedName>
</protein>
<reference evidence="10 11" key="1">
    <citation type="journal article" date="2022" name="Environ. Microbiol. Rep.">
        <title>Eco-phylogenetic analyses reveal divergent evolution of vitamin B12 metabolism in the marine bacterial family 'Psychromonadaceae'.</title>
        <authorList>
            <person name="Jin X."/>
            <person name="Yang Y."/>
            <person name="Cao H."/>
            <person name="Gao B."/>
            <person name="Zhao Z."/>
        </authorList>
    </citation>
    <scope>NUCLEOTIDE SEQUENCE [LARGE SCALE GENOMIC DNA]</scope>
    <source>
        <strain evidence="10 11">MKS20</strain>
    </source>
</reference>
<evidence type="ECO:0000256" key="8">
    <source>
        <dbReference type="SAM" id="Phobius"/>
    </source>
</evidence>
<keyword evidence="2" id="KW-1003">Cell membrane</keyword>